<dbReference type="InterPro" id="IPR000014">
    <property type="entry name" value="PAS"/>
</dbReference>
<evidence type="ECO:0000259" key="2">
    <source>
        <dbReference type="PROSITE" id="PS50883"/>
    </source>
</evidence>
<evidence type="ECO:0000259" key="3">
    <source>
        <dbReference type="PROSITE" id="PS50887"/>
    </source>
</evidence>
<evidence type="ECO:0000313" key="4">
    <source>
        <dbReference type="EMBL" id="MEC4718889.1"/>
    </source>
</evidence>
<feature type="domain" description="GGDEF" evidence="3">
    <location>
        <begin position="291"/>
        <end position="424"/>
    </location>
</feature>
<protein>
    <submittedName>
        <fullName evidence="4">EAL domain-containing protein</fullName>
    </submittedName>
</protein>
<dbReference type="CDD" id="cd01948">
    <property type="entry name" value="EAL"/>
    <property type="match status" value="1"/>
</dbReference>
<dbReference type="InterPro" id="IPR001633">
    <property type="entry name" value="EAL_dom"/>
</dbReference>
<dbReference type="CDD" id="cd01949">
    <property type="entry name" value="GGDEF"/>
    <property type="match status" value="1"/>
</dbReference>
<dbReference type="SMART" id="SM00091">
    <property type="entry name" value="PAS"/>
    <property type="match status" value="2"/>
</dbReference>
<dbReference type="Gene3D" id="3.30.70.270">
    <property type="match status" value="1"/>
</dbReference>
<dbReference type="Gene3D" id="3.20.20.450">
    <property type="entry name" value="EAL domain"/>
    <property type="match status" value="1"/>
</dbReference>
<dbReference type="Pfam" id="PF00990">
    <property type="entry name" value="GGDEF"/>
    <property type="match status" value="1"/>
</dbReference>
<comment type="caution">
    <text evidence="4">The sequence shown here is derived from an EMBL/GenBank/DDBJ whole genome shotgun (WGS) entry which is preliminary data.</text>
</comment>
<dbReference type="InterPro" id="IPR029787">
    <property type="entry name" value="Nucleotide_cyclase"/>
</dbReference>
<sequence>MLDADLTTLLPHGADEDLFRQLFRKHGSVMLLIAPETGAIVDANPAAVAFYGYPRHTMRGMQIGRINIQSEQEIRGEMQQALDERRSFFIFRHRLASAEVRTVEVHSTSIEIGGRPLLFSIVFDITERQRVHDSLRLASLVYQKSSEAMSVIDGNGVIININPAFTEITGYTEAQAIGRNIRMLKSQRESPEAYTRMWKSMARDGRWQGELWGRRSCGRDFLLSLTLNSIHHDDGSIQCNVGLFSDITKKRETDELIWRQANFDTLTGLPNRSMFHDRLEQAMRKANRGGQQVALLFLDLDFFKEVNDTLGHSMGDRLLQEAARRVCSCVRETDTVARLGGDEFTVILEELSDSRSVERAVGNILRELTEPFQLGAEQVYISASIGITFYPADGRETDTLLKNADQAMYAAKAQGRNRYSYFTTSMQEAAQQRKRLITDLRIALHDKQFRVYYQPIIDLDSGRICKAEALIRWQHPVRGLISPAEFIPVAEETGMIVELGEWIFRQAARQVGAWRTRHDPAFQISVNVSPVQLQSEGVNHESWLGCMESLQLPGQSMVVEITEGMLMDSSRGVPGQLLRFRDNGVQAALDDFGTGYSSLSYLKKFDIDYIKIDKSFVQNLAPGSDDMALCEAIIVMAHKLGIKVVAEGVETETQRRLLAASKCDYAQGYLFSRPVPAEEFEHLF</sequence>
<dbReference type="PROSITE" id="PS50112">
    <property type="entry name" value="PAS"/>
    <property type="match status" value="2"/>
</dbReference>
<dbReference type="SMART" id="SM00052">
    <property type="entry name" value="EAL"/>
    <property type="match status" value="1"/>
</dbReference>
<dbReference type="Gene3D" id="3.30.450.20">
    <property type="entry name" value="PAS domain"/>
    <property type="match status" value="2"/>
</dbReference>
<dbReference type="SMART" id="SM00267">
    <property type="entry name" value="GGDEF"/>
    <property type="match status" value="1"/>
</dbReference>
<evidence type="ECO:0000313" key="5">
    <source>
        <dbReference type="Proteomes" id="UP001352263"/>
    </source>
</evidence>
<dbReference type="PROSITE" id="PS50887">
    <property type="entry name" value="GGDEF"/>
    <property type="match status" value="1"/>
</dbReference>
<dbReference type="SUPFAM" id="SSF55073">
    <property type="entry name" value="Nucleotide cyclase"/>
    <property type="match status" value="1"/>
</dbReference>
<feature type="domain" description="PAS" evidence="1">
    <location>
        <begin position="134"/>
        <end position="180"/>
    </location>
</feature>
<reference evidence="4 5" key="1">
    <citation type="submission" date="2023-10" db="EMBL/GenBank/DDBJ databases">
        <title>Noviherbaspirillum sp. CPCC 100848 genome assembly.</title>
        <authorList>
            <person name="Li X.Y."/>
            <person name="Fang X.M."/>
        </authorList>
    </citation>
    <scope>NUCLEOTIDE SEQUENCE [LARGE SCALE GENOMIC DNA]</scope>
    <source>
        <strain evidence="4 5">CPCC 100848</strain>
    </source>
</reference>
<dbReference type="SUPFAM" id="SSF141868">
    <property type="entry name" value="EAL domain-like"/>
    <property type="match status" value="1"/>
</dbReference>
<dbReference type="SUPFAM" id="SSF55785">
    <property type="entry name" value="PYP-like sensor domain (PAS domain)"/>
    <property type="match status" value="2"/>
</dbReference>
<dbReference type="InterPro" id="IPR013656">
    <property type="entry name" value="PAS_4"/>
</dbReference>
<dbReference type="InterPro" id="IPR043128">
    <property type="entry name" value="Rev_trsase/Diguanyl_cyclase"/>
</dbReference>
<dbReference type="InterPro" id="IPR035965">
    <property type="entry name" value="PAS-like_dom_sf"/>
</dbReference>
<evidence type="ECO:0000259" key="1">
    <source>
        <dbReference type="PROSITE" id="PS50112"/>
    </source>
</evidence>
<dbReference type="PANTHER" id="PTHR44757:SF2">
    <property type="entry name" value="BIOFILM ARCHITECTURE MAINTENANCE PROTEIN MBAA"/>
    <property type="match status" value="1"/>
</dbReference>
<name>A0ABU6J6S7_9BURK</name>
<dbReference type="Pfam" id="PF13426">
    <property type="entry name" value="PAS_9"/>
    <property type="match status" value="1"/>
</dbReference>
<feature type="domain" description="EAL" evidence="2">
    <location>
        <begin position="433"/>
        <end position="684"/>
    </location>
</feature>
<dbReference type="NCBIfam" id="TIGR00254">
    <property type="entry name" value="GGDEF"/>
    <property type="match status" value="1"/>
</dbReference>
<feature type="domain" description="PAS" evidence="1">
    <location>
        <begin position="15"/>
        <end position="85"/>
    </location>
</feature>
<dbReference type="PROSITE" id="PS50883">
    <property type="entry name" value="EAL"/>
    <property type="match status" value="1"/>
</dbReference>
<keyword evidence="5" id="KW-1185">Reference proteome</keyword>
<dbReference type="Proteomes" id="UP001352263">
    <property type="component" value="Unassembled WGS sequence"/>
</dbReference>
<proteinExistence type="predicted"/>
<dbReference type="InterPro" id="IPR035919">
    <property type="entry name" value="EAL_sf"/>
</dbReference>
<organism evidence="4 5">
    <name type="scientific">Noviherbaspirillum album</name>
    <dbReference type="NCBI Taxonomy" id="3080276"/>
    <lineage>
        <taxon>Bacteria</taxon>
        <taxon>Pseudomonadati</taxon>
        <taxon>Pseudomonadota</taxon>
        <taxon>Betaproteobacteria</taxon>
        <taxon>Burkholderiales</taxon>
        <taxon>Oxalobacteraceae</taxon>
        <taxon>Noviherbaspirillum</taxon>
    </lineage>
</organism>
<dbReference type="NCBIfam" id="TIGR00229">
    <property type="entry name" value="sensory_box"/>
    <property type="match status" value="2"/>
</dbReference>
<dbReference type="RefSeq" id="WP_326505608.1">
    <property type="nucleotide sequence ID" value="NZ_JAWIIV010000004.1"/>
</dbReference>
<dbReference type="PANTHER" id="PTHR44757">
    <property type="entry name" value="DIGUANYLATE CYCLASE DGCP"/>
    <property type="match status" value="1"/>
</dbReference>
<dbReference type="InterPro" id="IPR000160">
    <property type="entry name" value="GGDEF_dom"/>
</dbReference>
<dbReference type="InterPro" id="IPR052155">
    <property type="entry name" value="Biofilm_reg_signaling"/>
</dbReference>
<dbReference type="Pfam" id="PF08448">
    <property type="entry name" value="PAS_4"/>
    <property type="match status" value="1"/>
</dbReference>
<dbReference type="CDD" id="cd00130">
    <property type="entry name" value="PAS"/>
    <property type="match status" value="2"/>
</dbReference>
<dbReference type="Pfam" id="PF00563">
    <property type="entry name" value="EAL"/>
    <property type="match status" value="1"/>
</dbReference>
<accession>A0ABU6J6S7</accession>
<gene>
    <name evidence="4" type="ORF">RY831_07005</name>
</gene>
<dbReference type="EMBL" id="JAWIIV010000004">
    <property type="protein sequence ID" value="MEC4718889.1"/>
    <property type="molecule type" value="Genomic_DNA"/>
</dbReference>